<dbReference type="Pfam" id="PF13499">
    <property type="entry name" value="EF-hand_7"/>
    <property type="match status" value="1"/>
</dbReference>
<dbReference type="Pfam" id="PF00130">
    <property type="entry name" value="C1_1"/>
    <property type="match status" value="1"/>
</dbReference>
<keyword evidence="5" id="KW-0862">Zinc</keyword>
<feature type="domain" description="Phorbol-ester/DAG-type" evidence="9">
    <location>
        <begin position="487"/>
        <end position="537"/>
    </location>
</feature>
<organism evidence="11 12">
    <name type="scientific">Ciona savignyi</name>
    <name type="common">Pacific transparent sea squirt</name>
    <dbReference type="NCBI Taxonomy" id="51511"/>
    <lineage>
        <taxon>Eukaryota</taxon>
        <taxon>Metazoa</taxon>
        <taxon>Chordata</taxon>
        <taxon>Tunicata</taxon>
        <taxon>Ascidiacea</taxon>
        <taxon>Phlebobranchia</taxon>
        <taxon>Cionidae</taxon>
        <taxon>Ciona</taxon>
    </lineage>
</organism>
<reference evidence="12" key="1">
    <citation type="submission" date="2003-08" db="EMBL/GenBank/DDBJ databases">
        <authorList>
            <person name="Birren B."/>
            <person name="Nusbaum C."/>
            <person name="Abebe A."/>
            <person name="Abouelleil A."/>
            <person name="Adekoya E."/>
            <person name="Ait-zahra M."/>
            <person name="Allen N."/>
            <person name="Allen T."/>
            <person name="An P."/>
            <person name="Anderson M."/>
            <person name="Anderson S."/>
            <person name="Arachchi H."/>
            <person name="Armbruster J."/>
            <person name="Bachantsang P."/>
            <person name="Baldwin J."/>
            <person name="Barry A."/>
            <person name="Bayul T."/>
            <person name="Blitshsteyn B."/>
            <person name="Bloom T."/>
            <person name="Blye J."/>
            <person name="Boguslavskiy L."/>
            <person name="Borowsky M."/>
            <person name="Boukhgalter B."/>
            <person name="Brunache A."/>
            <person name="Butler J."/>
            <person name="Calixte N."/>
            <person name="Calvo S."/>
            <person name="Camarata J."/>
            <person name="Campo K."/>
            <person name="Chang J."/>
            <person name="Cheshatsang Y."/>
            <person name="Citroen M."/>
            <person name="Collymore A."/>
            <person name="Considine T."/>
            <person name="Cook A."/>
            <person name="Cooke P."/>
            <person name="Corum B."/>
            <person name="Cuomo C."/>
            <person name="David R."/>
            <person name="Dawoe T."/>
            <person name="Degray S."/>
            <person name="Dodge S."/>
            <person name="Dooley K."/>
            <person name="Dorje P."/>
            <person name="Dorjee K."/>
            <person name="Dorris L."/>
            <person name="Duffey N."/>
            <person name="Dupes A."/>
            <person name="Elkins T."/>
            <person name="Engels R."/>
            <person name="Erickson J."/>
            <person name="Farina A."/>
            <person name="Faro S."/>
            <person name="Ferreira P."/>
            <person name="Fischer H."/>
            <person name="Fitzgerald M."/>
            <person name="Foley K."/>
            <person name="Gage D."/>
            <person name="Galagan J."/>
            <person name="Gearin G."/>
            <person name="Gnerre S."/>
            <person name="Gnirke A."/>
            <person name="Goyette A."/>
            <person name="Graham J."/>
            <person name="Grandbois E."/>
            <person name="Gyaltsen K."/>
            <person name="Hafez N."/>
            <person name="Hagopian D."/>
            <person name="Hagos B."/>
            <person name="Hall J."/>
            <person name="Hatcher B."/>
            <person name="Heller A."/>
            <person name="Higgins H."/>
            <person name="Honan T."/>
            <person name="Horn A."/>
            <person name="Houde N."/>
            <person name="Hughes L."/>
            <person name="Hulme W."/>
            <person name="Husby E."/>
            <person name="Iliev I."/>
            <person name="Jaffe D."/>
            <person name="Jones C."/>
            <person name="Kamal M."/>
            <person name="Kamat A."/>
            <person name="Kamvysselis M."/>
            <person name="Karlsson E."/>
            <person name="Kells C."/>
            <person name="Kieu A."/>
            <person name="Kisner P."/>
            <person name="Kodira C."/>
            <person name="Kulbokas E."/>
            <person name="Labutti K."/>
            <person name="Lama D."/>
            <person name="Landers T."/>
            <person name="Leger J."/>
            <person name="Levine S."/>
            <person name="Lewis D."/>
            <person name="Lewis T."/>
            <person name="Lindblad-toh K."/>
            <person name="Liu X."/>
            <person name="Lokyitsang T."/>
            <person name="Lokyitsang Y."/>
            <person name="Lucien O."/>
            <person name="Lui A."/>
            <person name="Ma L.J."/>
            <person name="Mabbitt R."/>
            <person name="Macdonald J."/>
            <person name="Maclean C."/>
            <person name="Major J."/>
            <person name="Manning J."/>
            <person name="Marabella R."/>
            <person name="Maru K."/>
            <person name="Matthews C."/>
            <person name="Mauceli E."/>
            <person name="Mccarthy M."/>
            <person name="Mcdonough S."/>
            <person name="Mcghee T."/>
            <person name="Meldrim J."/>
            <person name="Meneus L."/>
            <person name="Mesirov J."/>
            <person name="Mihalev A."/>
            <person name="Mihova T."/>
            <person name="Mikkelsen T."/>
            <person name="Mlenga V."/>
            <person name="Moru K."/>
            <person name="Mozes J."/>
            <person name="Mulrain L."/>
            <person name="Munson G."/>
            <person name="Naylor J."/>
            <person name="Newes C."/>
            <person name="Nguyen C."/>
            <person name="Nguyen N."/>
            <person name="Nguyen T."/>
            <person name="Nicol R."/>
            <person name="Nielsen C."/>
            <person name="Nizzari M."/>
            <person name="Norbu C."/>
            <person name="Norbu N."/>
            <person name="O'donnell P."/>
            <person name="Okoawo O."/>
            <person name="O'leary S."/>
            <person name="Omotosho B."/>
            <person name="O'neill K."/>
            <person name="Osman S."/>
            <person name="Parker S."/>
            <person name="Perrin D."/>
            <person name="Phunkhang P."/>
            <person name="Piqani B."/>
            <person name="Purcell S."/>
            <person name="Rachupka T."/>
            <person name="Ramasamy U."/>
            <person name="Rameau R."/>
            <person name="Ray V."/>
            <person name="Raymond C."/>
            <person name="Retta R."/>
            <person name="Richardson S."/>
            <person name="Rise C."/>
            <person name="Rodriguez J."/>
            <person name="Rogers J."/>
            <person name="Rogov P."/>
            <person name="Rutman M."/>
            <person name="Schupbach R."/>
            <person name="Seaman C."/>
            <person name="Settipalli S."/>
            <person name="Sharpe T."/>
            <person name="Sheridan J."/>
            <person name="Sherpa N."/>
            <person name="Shi J."/>
            <person name="Smirnov S."/>
            <person name="Smith C."/>
            <person name="Sougnez C."/>
            <person name="Spencer B."/>
            <person name="Stalker J."/>
            <person name="Stange-thomann N."/>
            <person name="Stavropoulos S."/>
            <person name="Stetson K."/>
            <person name="Stone C."/>
            <person name="Stone S."/>
            <person name="Stubbs M."/>
            <person name="Talamas J."/>
            <person name="Tchuinga P."/>
            <person name="Tenzing P."/>
            <person name="Tesfaye S."/>
            <person name="Theodore J."/>
            <person name="Thoulutsang Y."/>
            <person name="Topham K."/>
            <person name="Towey S."/>
            <person name="Tsamla T."/>
            <person name="Tsomo N."/>
            <person name="Vallee D."/>
            <person name="Vassiliev H."/>
            <person name="Venkataraman V."/>
            <person name="Vinson J."/>
            <person name="Vo A."/>
            <person name="Wade C."/>
            <person name="Wang S."/>
            <person name="Wangchuk T."/>
            <person name="Wangdi T."/>
            <person name="Whittaker C."/>
            <person name="Wilkinson J."/>
            <person name="Wu Y."/>
            <person name="Wyman D."/>
            <person name="Yadav S."/>
            <person name="Yang S."/>
            <person name="Yang X."/>
            <person name="Yeager S."/>
            <person name="Yee E."/>
            <person name="Young G."/>
            <person name="Zainoun J."/>
            <person name="Zembeck L."/>
            <person name="Zimmer A."/>
            <person name="Zody M."/>
            <person name="Lander E."/>
        </authorList>
    </citation>
    <scope>NUCLEOTIDE SEQUENCE [LARGE SCALE GENOMIC DNA]</scope>
</reference>
<name>H2YQA9_CIOSA</name>
<evidence type="ECO:0000313" key="11">
    <source>
        <dbReference type="Ensembl" id="ENSCSAVP00000007517.1"/>
    </source>
</evidence>
<dbReference type="PANTHER" id="PTHR23113">
    <property type="entry name" value="GUANINE NUCLEOTIDE EXCHANGE FACTOR"/>
    <property type="match status" value="1"/>
</dbReference>
<dbReference type="Pfam" id="PF00617">
    <property type="entry name" value="RasGEF"/>
    <property type="match status" value="1"/>
</dbReference>
<protein>
    <recommendedName>
        <fullName evidence="13">RAS guanyl releasing protein 3</fullName>
    </recommendedName>
</protein>
<dbReference type="Gene3D" id="1.20.870.10">
    <property type="entry name" value="Son of sevenless (SoS) protein Chain: S domain 1"/>
    <property type="match status" value="1"/>
</dbReference>
<dbReference type="InterPro" id="IPR001895">
    <property type="entry name" value="RASGEF_cat_dom"/>
</dbReference>
<dbReference type="GO" id="GO:0005886">
    <property type="term" value="C:plasma membrane"/>
    <property type="evidence" value="ECO:0007669"/>
    <property type="project" value="TreeGrafter"/>
</dbReference>
<dbReference type="InterPro" id="IPR002048">
    <property type="entry name" value="EF_hand_dom"/>
</dbReference>
<dbReference type="GO" id="GO:0007265">
    <property type="term" value="P:Ras protein signal transduction"/>
    <property type="evidence" value="ECO:0007669"/>
    <property type="project" value="TreeGrafter"/>
</dbReference>
<dbReference type="InterPro" id="IPR036964">
    <property type="entry name" value="RASGEF_cat_dom_sf"/>
</dbReference>
<feature type="domain" description="Ras-GEF" evidence="8">
    <location>
        <begin position="148"/>
        <end position="380"/>
    </location>
</feature>
<evidence type="ECO:0000256" key="7">
    <source>
        <dbReference type="PROSITE-ProRule" id="PRU00168"/>
    </source>
</evidence>
<keyword evidence="6" id="KW-0106">Calcium</keyword>
<dbReference type="OMA" id="CVECFDV"/>
<dbReference type="CDD" id="cd20808">
    <property type="entry name" value="C1_RASGRP"/>
    <property type="match status" value="1"/>
</dbReference>
<evidence type="ECO:0000256" key="3">
    <source>
        <dbReference type="ARBA" id="ARBA00022723"/>
    </source>
</evidence>
<evidence type="ECO:0000256" key="1">
    <source>
        <dbReference type="ARBA" id="ARBA00009566"/>
    </source>
</evidence>
<dbReference type="PROSITE" id="PS50009">
    <property type="entry name" value="RASGEF_CAT"/>
    <property type="match status" value="1"/>
</dbReference>
<dbReference type="CDD" id="cd00051">
    <property type="entry name" value="EFh"/>
    <property type="match status" value="1"/>
</dbReference>
<keyword evidence="3" id="KW-0479">Metal-binding</keyword>
<dbReference type="InterPro" id="IPR023578">
    <property type="entry name" value="Ras_GEF_dom_sf"/>
</dbReference>
<reference evidence="11" key="3">
    <citation type="submission" date="2025-09" db="UniProtKB">
        <authorList>
            <consortium name="Ensembl"/>
        </authorList>
    </citation>
    <scope>IDENTIFICATION</scope>
</reference>
<dbReference type="PANTHER" id="PTHR23113:SF252">
    <property type="entry name" value="RAS GUANYL-RELEASING PROTEIN 3"/>
    <property type="match status" value="1"/>
</dbReference>
<keyword evidence="2 7" id="KW-0344">Guanine-nucleotide releasing factor</keyword>
<dbReference type="SUPFAM" id="SSF57889">
    <property type="entry name" value="Cysteine-rich domain"/>
    <property type="match status" value="1"/>
</dbReference>
<dbReference type="Ensembl" id="ENSCSAVT00000007616.1">
    <property type="protein sequence ID" value="ENSCSAVP00000007517.1"/>
    <property type="gene ID" value="ENSCSAVG00000004495.1"/>
</dbReference>
<evidence type="ECO:0008006" key="13">
    <source>
        <dbReference type="Google" id="ProtNLM"/>
    </source>
</evidence>
<dbReference type="PROSITE" id="PS50081">
    <property type="entry name" value="ZF_DAG_PE_2"/>
    <property type="match status" value="1"/>
</dbReference>
<dbReference type="GO" id="GO:0005509">
    <property type="term" value="F:calcium ion binding"/>
    <property type="evidence" value="ECO:0007669"/>
    <property type="project" value="InterPro"/>
</dbReference>
<evidence type="ECO:0000256" key="5">
    <source>
        <dbReference type="ARBA" id="ARBA00022833"/>
    </source>
</evidence>
<dbReference type="Gene3D" id="1.10.238.10">
    <property type="entry name" value="EF-hand"/>
    <property type="match status" value="1"/>
</dbReference>
<keyword evidence="4" id="KW-0863">Zinc-finger</keyword>
<evidence type="ECO:0000256" key="4">
    <source>
        <dbReference type="ARBA" id="ARBA00022771"/>
    </source>
</evidence>
<dbReference type="GO" id="GO:0005085">
    <property type="term" value="F:guanyl-nucleotide exchange factor activity"/>
    <property type="evidence" value="ECO:0007669"/>
    <property type="project" value="UniProtKB-KW"/>
</dbReference>
<dbReference type="AlphaFoldDB" id="H2YQA9"/>
<dbReference type="SMART" id="SM00147">
    <property type="entry name" value="RasGEF"/>
    <property type="match status" value="1"/>
</dbReference>
<dbReference type="STRING" id="51511.ENSCSAVP00000007517"/>
<dbReference type="PROSITE" id="PS50222">
    <property type="entry name" value="EF_HAND_2"/>
    <property type="match status" value="2"/>
</dbReference>
<dbReference type="FunFam" id="1.10.840.10:FF:000003">
    <property type="entry name" value="Ras guanyl-releasing protein 3 isoform 1"/>
    <property type="match status" value="1"/>
</dbReference>
<sequence>CSVKREDESHTASVEALVRRCAECFGADGEILNGSFPRVLFLTHLWFMTSEQLLVLFTQLYPFKTCVCERTLVWLKEFPHVFDLDQSLVRALQLLQITATEDDDVDASIIDLSNKGSYKWMSEAHLSIRPNQVNRKRRKVSLVFNHLEPEELAIHISYLEYKCFRRLTLTDFHNYAVHGAIKENPKLERAVVLFNNITHWVQYMVLGHHKPQERAVAFAKFVEVAKKFYMMRNFNTLMAIVGALTHTVISRMKKTMSALPKETVKTLEEFVELLDSKSNYGGYRKAYSNVSQEFKIPIIGILMKDLIALHAALPDRVGDGLINVRKMLGIGGTFQEISYLQRTPFPYEVNRDLVNTLRVSLYLYYSEEEIYQLSLLREPREIKQNNAGNFVNMGFGEFARYTCHLDSDTIRQHVTAMVTSVFKAYDQNSDGFISEAEFEAFIRNFPGLDSFATVDKDQDGRISLSEMLDYFLKISSSRRNEVCRSFKHDFIETTFFHPTFCEECEKLLWGLVKQGWKCKGCGINCHKHCKERIVQECRPK</sequence>
<feature type="domain" description="EF-hand" evidence="10">
    <location>
        <begin position="451"/>
        <end position="477"/>
    </location>
</feature>
<dbReference type="Gene3D" id="1.10.840.10">
    <property type="entry name" value="Ras guanine-nucleotide exchange factors catalytic domain"/>
    <property type="match status" value="1"/>
</dbReference>
<dbReference type="PROSITE" id="PS00018">
    <property type="entry name" value="EF_HAND_1"/>
    <property type="match status" value="2"/>
</dbReference>
<dbReference type="InParanoid" id="H2YQA9"/>
<proteinExistence type="inferred from homology"/>
<dbReference type="InterPro" id="IPR011992">
    <property type="entry name" value="EF-hand-dom_pair"/>
</dbReference>
<evidence type="ECO:0000313" key="12">
    <source>
        <dbReference type="Proteomes" id="UP000007875"/>
    </source>
</evidence>
<reference evidence="11" key="2">
    <citation type="submission" date="2025-08" db="UniProtKB">
        <authorList>
            <consortium name="Ensembl"/>
        </authorList>
    </citation>
    <scope>IDENTIFICATION</scope>
</reference>
<dbReference type="Gene3D" id="3.30.60.20">
    <property type="match status" value="1"/>
</dbReference>
<dbReference type="GeneTree" id="ENSGT00940000170961"/>
<dbReference type="SMART" id="SM00054">
    <property type="entry name" value="EFh"/>
    <property type="match status" value="2"/>
</dbReference>
<feature type="domain" description="EF-hand" evidence="10">
    <location>
        <begin position="413"/>
        <end position="448"/>
    </location>
</feature>
<evidence type="ECO:0000256" key="6">
    <source>
        <dbReference type="ARBA" id="ARBA00022837"/>
    </source>
</evidence>
<evidence type="ECO:0000259" key="8">
    <source>
        <dbReference type="PROSITE" id="PS50009"/>
    </source>
</evidence>
<dbReference type="SMART" id="SM00109">
    <property type="entry name" value="C1"/>
    <property type="match status" value="1"/>
</dbReference>
<accession>H2YQA9</accession>
<dbReference type="HOGENOM" id="CLU_019261_1_0_1"/>
<dbReference type="CDD" id="cd00155">
    <property type="entry name" value="RasGEF"/>
    <property type="match status" value="1"/>
</dbReference>
<dbReference type="Proteomes" id="UP000007875">
    <property type="component" value="Unassembled WGS sequence"/>
</dbReference>
<dbReference type="GO" id="GO:0008270">
    <property type="term" value="F:zinc ion binding"/>
    <property type="evidence" value="ECO:0007669"/>
    <property type="project" value="UniProtKB-KW"/>
</dbReference>
<dbReference type="InterPro" id="IPR018247">
    <property type="entry name" value="EF_Hand_1_Ca_BS"/>
</dbReference>
<evidence type="ECO:0000256" key="2">
    <source>
        <dbReference type="ARBA" id="ARBA00022658"/>
    </source>
</evidence>
<keyword evidence="12" id="KW-1185">Reference proteome</keyword>
<dbReference type="eggNOG" id="KOG3417">
    <property type="taxonomic scope" value="Eukaryota"/>
</dbReference>
<dbReference type="InterPro" id="IPR020454">
    <property type="entry name" value="DAG/PE-bd"/>
</dbReference>
<evidence type="ECO:0000259" key="9">
    <source>
        <dbReference type="PROSITE" id="PS50081"/>
    </source>
</evidence>
<dbReference type="SUPFAM" id="SSF47473">
    <property type="entry name" value="EF-hand"/>
    <property type="match status" value="1"/>
</dbReference>
<dbReference type="InterPro" id="IPR046349">
    <property type="entry name" value="C1-like_sf"/>
</dbReference>
<dbReference type="PROSITE" id="PS00479">
    <property type="entry name" value="ZF_DAG_PE_1"/>
    <property type="match status" value="1"/>
</dbReference>
<dbReference type="PRINTS" id="PR00008">
    <property type="entry name" value="DAGPEDOMAIN"/>
</dbReference>
<evidence type="ECO:0000259" key="10">
    <source>
        <dbReference type="PROSITE" id="PS50222"/>
    </source>
</evidence>
<dbReference type="SUPFAM" id="SSF48366">
    <property type="entry name" value="Ras GEF"/>
    <property type="match status" value="1"/>
</dbReference>
<dbReference type="InterPro" id="IPR002219">
    <property type="entry name" value="PKC_DAG/PE"/>
</dbReference>
<comment type="similarity">
    <text evidence="1">Belongs to the RASGRP family.</text>
</comment>
<dbReference type="InterPro" id="IPR008937">
    <property type="entry name" value="Ras-like_GEF"/>
</dbReference>